<protein>
    <submittedName>
        <fullName evidence="2">Uncharacterized protein</fullName>
    </submittedName>
</protein>
<feature type="region of interest" description="Disordered" evidence="1">
    <location>
        <begin position="1"/>
        <end position="20"/>
    </location>
</feature>
<evidence type="ECO:0000313" key="2">
    <source>
        <dbReference type="EMBL" id="BBJ50523.1"/>
    </source>
</evidence>
<feature type="compositionally biased region" description="Basic and acidic residues" evidence="1">
    <location>
        <begin position="1"/>
        <end position="13"/>
    </location>
</feature>
<reference evidence="2" key="1">
    <citation type="submission" date="2019-04" db="EMBL/GenBank/DDBJ databases">
        <title>Draft genome sequences of Streptomyces avermitilis MC3.</title>
        <authorList>
            <person name="Komaki H."/>
            <person name="Tamura T."/>
            <person name="Hosoyama A."/>
        </authorList>
    </citation>
    <scope>NUCLEOTIDE SEQUENCE</scope>
    <source>
        <strain evidence="2">MC3</strain>
    </source>
</reference>
<evidence type="ECO:0000256" key="1">
    <source>
        <dbReference type="SAM" id="MobiDB-lite"/>
    </source>
</evidence>
<dbReference type="AlphaFoldDB" id="A0A499V7X3"/>
<name>A0A499V7X3_STRAX</name>
<sequence length="83" mass="9190">MSRWGDRVSRTPDHPSGLYVNERIDPGWVMRLHPGEPSVRAGGKTRFRGETMSMAARVSSKRPEGVLDAKGGAYSRDLSVYVT</sequence>
<gene>
    <name evidence="2" type="ORF">SAVMC3_31520</name>
</gene>
<organism evidence="2">
    <name type="scientific">Streptomyces avermitilis</name>
    <dbReference type="NCBI Taxonomy" id="33903"/>
    <lineage>
        <taxon>Bacteria</taxon>
        <taxon>Bacillati</taxon>
        <taxon>Actinomycetota</taxon>
        <taxon>Actinomycetes</taxon>
        <taxon>Kitasatosporales</taxon>
        <taxon>Streptomycetaceae</taxon>
        <taxon>Streptomyces</taxon>
    </lineage>
</organism>
<accession>A0A499V7X3</accession>
<dbReference type="EMBL" id="AP019621">
    <property type="protein sequence ID" value="BBJ50523.1"/>
    <property type="molecule type" value="Genomic_DNA"/>
</dbReference>
<proteinExistence type="predicted"/>